<evidence type="ECO:0000256" key="1">
    <source>
        <dbReference type="ARBA" id="ARBA00022729"/>
    </source>
</evidence>
<dbReference type="Gene3D" id="2.60.40.10">
    <property type="entry name" value="Immunoglobulins"/>
    <property type="match status" value="11"/>
</dbReference>
<feature type="region of interest" description="Disordered" evidence="4">
    <location>
        <begin position="1799"/>
        <end position="1853"/>
    </location>
</feature>
<dbReference type="SMART" id="SM00869">
    <property type="entry name" value="Autotransporter"/>
    <property type="match status" value="1"/>
</dbReference>
<dbReference type="SMART" id="SM00736">
    <property type="entry name" value="CADG"/>
    <property type="match status" value="7"/>
</dbReference>
<dbReference type="Gene3D" id="2.40.128.130">
    <property type="entry name" value="Autotransporter beta-domain"/>
    <property type="match status" value="1"/>
</dbReference>
<dbReference type="InterPro" id="IPR038081">
    <property type="entry name" value="CalX-like_sf"/>
</dbReference>
<dbReference type="RefSeq" id="WP_115678191.1">
    <property type="nucleotide sequence ID" value="NZ_LR994544.1"/>
</dbReference>
<dbReference type="InterPro" id="IPR006644">
    <property type="entry name" value="Cadg"/>
</dbReference>
<dbReference type="InterPro" id="IPR005546">
    <property type="entry name" value="Autotransporte_beta"/>
</dbReference>
<proteinExistence type="predicted"/>
<dbReference type="Pfam" id="PF05345">
    <property type="entry name" value="He_PIG"/>
    <property type="match status" value="11"/>
</dbReference>
<dbReference type="Pfam" id="PF03160">
    <property type="entry name" value="Calx-beta"/>
    <property type="match status" value="4"/>
</dbReference>
<dbReference type="PANTHER" id="PTHR37494">
    <property type="entry name" value="HEMAGGLUTININ"/>
    <property type="match status" value="1"/>
</dbReference>
<dbReference type="Pfam" id="PF03797">
    <property type="entry name" value="Autotransporter"/>
    <property type="match status" value="1"/>
</dbReference>
<dbReference type="PANTHER" id="PTHR37494:SF1">
    <property type="entry name" value="STAPHYLOCOCCUS AUREUS SURFACE PROTEIN A"/>
    <property type="match status" value="1"/>
</dbReference>
<feature type="domain" description="Autotransporter" evidence="6">
    <location>
        <begin position="1851"/>
        <end position="2130"/>
    </location>
</feature>
<dbReference type="InterPro" id="IPR003644">
    <property type="entry name" value="Calx_beta"/>
</dbReference>
<dbReference type="GO" id="GO:0005509">
    <property type="term" value="F:calcium ion binding"/>
    <property type="evidence" value="ECO:0007669"/>
    <property type="project" value="InterPro"/>
</dbReference>
<evidence type="ECO:0000256" key="5">
    <source>
        <dbReference type="SAM" id="SignalP"/>
    </source>
</evidence>
<evidence type="ECO:0000259" key="6">
    <source>
        <dbReference type="PROSITE" id="PS51208"/>
    </source>
</evidence>
<organism evidence="7 8">
    <name type="scientific">Xanthomonas euroxanthea</name>
    <dbReference type="NCBI Taxonomy" id="2259622"/>
    <lineage>
        <taxon>Bacteria</taxon>
        <taxon>Pseudomonadati</taxon>
        <taxon>Pseudomonadota</taxon>
        <taxon>Gammaproteobacteria</taxon>
        <taxon>Lysobacterales</taxon>
        <taxon>Lysobacteraceae</taxon>
        <taxon>Xanthomonas</taxon>
    </lineage>
</organism>
<keyword evidence="2" id="KW-0677">Repeat</keyword>
<dbReference type="SUPFAM" id="SSF103515">
    <property type="entry name" value="Autotransporter"/>
    <property type="match status" value="1"/>
</dbReference>
<dbReference type="SMART" id="SM00237">
    <property type="entry name" value="Calx_beta"/>
    <property type="match status" value="4"/>
</dbReference>
<dbReference type="PROSITE" id="PS51208">
    <property type="entry name" value="AUTOTRANSPORTER"/>
    <property type="match status" value="1"/>
</dbReference>
<reference evidence="7 8" key="1">
    <citation type="submission" date="2018-06" db="EMBL/GenBank/DDBJ databases">
        <authorList>
            <person name="Pothier F. J."/>
        </authorList>
    </citation>
    <scope>NUCLEOTIDE SEQUENCE [LARGE SCALE GENOMIC DNA]</scope>
    <source>
        <strain evidence="7 8">CPBF 424</strain>
    </source>
</reference>
<dbReference type="InterPro" id="IPR036709">
    <property type="entry name" value="Autotransporte_beta_dom_sf"/>
</dbReference>
<dbReference type="InterPro" id="IPR006315">
    <property type="entry name" value="OM_autotransptr_brl_dom"/>
</dbReference>
<evidence type="ECO:0000256" key="3">
    <source>
        <dbReference type="ARBA" id="ARBA00022837"/>
    </source>
</evidence>
<feature type="chain" id="PRO_5041236810" evidence="5">
    <location>
        <begin position="33"/>
        <end position="2130"/>
    </location>
</feature>
<dbReference type="SUPFAM" id="SSF141072">
    <property type="entry name" value="CalX-like"/>
    <property type="match status" value="4"/>
</dbReference>
<protein>
    <submittedName>
        <fullName evidence="7">Hemagglutinin</fullName>
    </submittedName>
</protein>
<dbReference type="GO" id="GO:0007154">
    <property type="term" value="P:cell communication"/>
    <property type="evidence" value="ECO:0007669"/>
    <property type="project" value="InterPro"/>
</dbReference>
<evidence type="ECO:0000313" key="7">
    <source>
        <dbReference type="EMBL" id="SUZ30237.1"/>
    </source>
</evidence>
<evidence type="ECO:0000313" key="8">
    <source>
        <dbReference type="Proteomes" id="UP000254168"/>
    </source>
</evidence>
<feature type="compositionally biased region" description="Polar residues" evidence="4">
    <location>
        <begin position="1799"/>
        <end position="1813"/>
    </location>
</feature>
<dbReference type="InterPro" id="IPR013783">
    <property type="entry name" value="Ig-like_fold"/>
</dbReference>
<dbReference type="GO" id="GO:0019867">
    <property type="term" value="C:outer membrane"/>
    <property type="evidence" value="ECO:0007669"/>
    <property type="project" value="InterPro"/>
</dbReference>
<name>A0AA46HCH3_9XANT</name>
<dbReference type="Gene3D" id="2.60.40.2030">
    <property type="match status" value="4"/>
</dbReference>
<comment type="caution">
    <text evidence="7">The sequence shown here is derived from an EMBL/GenBank/DDBJ whole genome shotgun (WGS) entry which is preliminary data.</text>
</comment>
<dbReference type="Proteomes" id="UP000254168">
    <property type="component" value="Unassembled WGS sequence"/>
</dbReference>
<dbReference type="InterPro" id="IPR015919">
    <property type="entry name" value="Cadherin-like_sf"/>
</dbReference>
<dbReference type="Pfam" id="PF17963">
    <property type="entry name" value="Big_9"/>
    <property type="match status" value="1"/>
</dbReference>
<dbReference type="NCBIfam" id="TIGR01414">
    <property type="entry name" value="autotrans_barl"/>
    <property type="match status" value="1"/>
</dbReference>
<keyword evidence="8" id="KW-1185">Reference proteome</keyword>
<keyword evidence="3" id="KW-0106">Calcium</keyword>
<evidence type="ECO:0000256" key="2">
    <source>
        <dbReference type="ARBA" id="ARBA00022737"/>
    </source>
</evidence>
<keyword evidence="1 5" id="KW-0732">Signal</keyword>
<accession>A0AA46HCH3</accession>
<feature type="signal peptide" evidence="5">
    <location>
        <begin position="1"/>
        <end position="32"/>
    </location>
</feature>
<evidence type="ECO:0000256" key="4">
    <source>
        <dbReference type="SAM" id="MobiDB-lite"/>
    </source>
</evidence>
<dbReference type="EMBL" id="UIHB01000010">
    <property type="protein sequence ID" value="SUZ30237.1"/>
    <property type="molecule type" value="Genomic_DNA"/>
</dbReference>
<sequence length="2130" mass="210436">MSTTFAASGGVRLLLRWMLALLLLATSHVALAAYCPTPKSATVNSGGSVSFEVGDCDGPSNIGMTDPGVPPAHGTYSLPGQNPDSTEQVTYTNNGDGATSDSFYLLDEDNNQIVFNITVNPSRTASIAVSPASRNENSGAAFTYTVTLSQSSSSATTVNLSRSGTATSGTDYTGAPSSIVVPANATTATFSVTPVADTTVEADETVVISVASGSGYAIGSPSSATATIVNDDFPTASITVSPSSVPEDGAANLIYTVSLDQAAQSAVSVAFSVGGSATSGTDYAAVSSPLVINAGQTTGTITINPTADATIEPDETVVISLAAGSGYSVGSPNSATGTILNDDQPALSINDVSVSEGNAGTTNATFTVSLSQPAGAGGVSFDISTADGTATAGVDYVASSLAGQTIPAGSSSATFTVRVNGDSLSEPDETFFVNVSNVTGATVADAQGLGTIVNDDAVPSLSIDDISVNEGNSGTTTATFTVSLSAASGQTVSVNYATANGTATAGSDYVARSGTLTFPPGTTAQGVAITVNGDTAVEASETFSVGLSGASNASIARATGTGTIVNDDVVVIVGPATLPAATAGSAYSQNLSASGGTAPYTFAVTAGALPPGLTLSAAGVLSGTPTATGSFNFTATATDSGGSPTSGNRAYTLTVAGATVTLPATNLPAGTAGQAYSSALTPATGGIAPYTYAVTAGALPAGITLNGSSGALTGTPGTAGSFSFNVTATDSTSGTPSQATQSYSLTIAAPPIVVAPSTLPAATRGTAYSQTLSASGGTAPYTYTLASGTLPAGLTLASNGTLSGTATVEGSFNFTVTATDAGSFTGNQAYSLTVAGPNVVLPASTLLAGTAGQAYAATITPASGGTAPYSYALTGGVLPAGVVVDAATGSLSGTPTVAGTFTFTLTVSDSTPSPAAQASRSYTLTIAAPVIVVAPTTLPAATRGTAYSQVLSASGGTAPYTYALSAGTLPAGLTLASNGTLSGTATVEGSFNFTVTATDANAFTAAQAYALTVAGPNLTLPASTLPAGTAGQAYTAAITPATGGTAPYSYALTGGALPAGVVVDAATGSLSGTPTVAGTFTFTLTVSDSTPSPAAQASRSYTLTIAAPVIAVAPTTLPAATRGTAYSQTLSASGGTAPYTYSLGSGTLPAGLTLASNGTLSGTATVEGSFNFTVTATDANAFTAAQAYALTVAGPNLALPASTLPAGTAGQAYAATISPATGGTAPYSYALTAGTLPNGMVLDAATGALSGTPTLSGNFAFTLTASDSTPSPAAQASRNYTLTIAAATLVPGQPTLPPAVRGRPYSQVLTASGGVAPYTYSVANGSLPAGLTLSGNGTLSGTPTAEGVFSFAIAVADAGNASTTQAYTFTVDGPNLVLPASTLPAGTAAQVYAATIAPATGGIAPYSYALTAGALPSGIVLDAATGGLSGTPTSSGTFNFTLTATDSTPSPAAQASQRYTVTIAAATLVLAQPTLPPATRGSAYTQVLTASGGVAPYRYSIASGTLPAGLTLAGDGTLSGTPTTQGTSSFTIAVADAGNASATQAYSFTVSDAAPVAVADVAATMSDAAVTVAVTANDTGNIASIGIATAPTNGTAVVNGLELVYTPAAGFVGTDVVSYTVTGSGGTSAPVTVTIAVNARPVAVSVTAAAVPGEAQQVDLTRNATGGPFVAAAVVAVLPASAGTATITRTGGTATAAAARASGPSPAAAAMAETPTFMLTFTPNPAFVGQATVQFTLSNAFATSVPASVVFTIAPRRDPSVDAEVRGLIDAQSESTRRFARAQIDNFQRRLEATHRGGSTFSNAVSFQPTSHCRQADRGISAQPCSPDTQEADNDFRDAPAMASSGNSTAQGQGDLGLWVGGAIRSGSLDKQSNSNGVDFQTDGLSVGADYRVAQSLAIGAGLGWGRDDSDVGRNGSHSKATAYTMALYASFHPGKAFFFDTLVGYQLLSYDLRRFVTDDSSMAEGNRDGKQWIASVSTGADLQRGELQITPYARVDVARATLDGYVEDGVAPFALRYDDMDVATTTGNLGLRLEWRREVAWGRLTPQLRVEYQRDFQGRGDATLSYADLNGGPFYRAGQSAFDRNRLMVGIGAALLTEQGLSTRLEYRGITDGDSNNDQTWMINLEKKY</sequence>
<gene>
    <name evidence="7" type="ORF">CPBF424_40970</name>
</gene>
<dbReference type="SUPFAM" id="SSF49313">
    <property type="entry name" value="Cadherin-like"/>
    <property type="match status" value="11"/>
</dbReference>